<name>A0A0W0TFP7_LEGER</name>
<dbReference type="InterPro" id="IPR016169">
    <property type="entry name" value="FAD-bd_PCMH_sub2"/>
</dbReference>
<feature type="domain" description="FAD-binding PCMH-type" evidence="5">
    <location>
        <begin position="31"/>
        <end position="202"/>
    </location>
</feature>
<sequence>MTRFRALTAFCGIFLLNPVWGLPINDSGHISAATVKDIIPIKSEADIAAALQKAKAQGLPVGIMGVQHSQGGQSIAPQGIQLNMLPFSRILRLDVAKKQVTVQSGMTWGKLQEAINPHQLAITAMQSPNIFTVGGSLSVNAHGDDFRMGAVGNSVLGFHLRLSDGQRLRVSPEHHPELWRAVRGGYGLLGVVTDVTLQLTDNTLLTSHYNEMSTDTFPDYFRHAILHDRRVVLFYAHMNIVPDASFLNDLYVITYTDTGKLPDEVVRLDNPERWNALLTPLFNVSRNSFYGKRWRWKMEKRLFKKMYQGKVVSRNNAMEKPVRFAAVFKPGTADWLQEYFIPVDQFPAFIKQLRQLTLKSSIDLLNVTVRYVPAETDLLLSQARQDSLSVVLYFNQKLSAQAVNETKQWTEKLIDAALSLGGSYYLTYQNFASQAQFEKAYPHWVEFKTIKHRYDKAGVFSNTFYQKYYN</sequence>
<accession>A0A0W0TFP7</accession>
<dbReference type="PANTHER" id="PTHR43762:SF1">
    <property type="entry name" value="D-ARABINONO-1,4-LACTONE OXIDASE"/>
    <property type="match status" value="1"/>
</dbReference>
<dbReference type="GO" id="GO:0003885">
    <property type="term" value="F:D-arabinono-1,4-lactone oxidase activity"/>
    <property type="evidence" value="ECO:0007669"/>
    <property type="project" value="InterPro"/>
</dbReference>
<organism evidence="6 7">
    <name type="scientific">Legionella erythra</name>
    <dbReference type="NCBI Taxonomy" id="448"/>
    <lineage>
        <taxon>Bacteria</taxon>
        <taxon>Pseudomonadati</taxon>
        <taxon>Pseudomonadota</taxon>
        <taxon>Gammaproteobacteria</taxon>
        <taxon>Legionellales</taxon>
        <taxon>Legionellaceae</taxon>
        <taxon>Legionella</taxon>
    </lineage>
</organism>
<evidence type="ECO:0000313" key="7">
    <source>
        <dbReference type="Proteomes" id="UP000054773"/>
    </source>
</evidence>
<dbReference type="InterPro" id="IPR016166">
    <property type="entry name" value="FAD-bd_PCMH"/>
</dbReference>
<dbReference type="GO" id="GO:0071949">
    <property type="term" value="F:FAD binding"/>
    <property type="evidence" value="ECO:0007669"/>
    <property type="project" value="InterPro"/>
</dbReference>
<dbReference type="GO" id="GO:0019139">
    <property type="term" value="F:cytokinin dehydrogenase activity"/>
    <property type="evidence" value="ECO:0007669"/>
    <property type="project" value="UniProtKB-EC"/>
</dbReference>
<evidence type="ECO:0000256" key="1">
    <source>
        <dbReference type="ARBA" id="ARBA00022630"/>
    </source>
</evidence>
<dbReference type="GO" id="GO:0016020">
    <property type="term" value="C:membrane"/>
    <property type="evidence" value="ECO:0007669"/>
    <property type="project" value="InterPro"/>
</dbReference>
<dbReference type="InterPro" id="IPR016164">
    <property type="entry name" value="FAD-linked_Oxase-like_C"/>
</dbReference>
<proteinExistence type="predicted"/>
<keyword evidence="1" id="KW-0285">Flavoprotein</keyword>
<dbReference type="InterPro" id="IPR036318">
    <property type="entry name" value="FAD-bd_PCMH-like_sf"/>
</dbReference>
<dbReference type="PROSITE" id="PS51387">
    <property type="entry name" value="FAD_PCMH"/>
    <property type="match status" value="1"/>
</dbReference>
<dbReference type="InterPro" id="IPR007173">
    <property type="entry name" value="ALO_C"/>
</dbReference>
<protein>
    <submittedName>
        <fullName evidence="6">Cytokinin oxidase</fullName>
        <ecNumber evidence="6">1.5.99.12</ecNumber>
    </submittedName>
</protein>
<dbReference type="InterPro" id="IPR006094">
    <property type="entry name" value="Oxid_FAD_bind_N"/>
</dbReference>
<comment type="caution">
    <text evidence="6">The sequence shown here is derived from an EMBL/GenBank/DDBJ whole genome shotgun (WGS) entry which is preliminary data.</text>
</comment>
<dbReference type="OrthoDB" id="9800184at2"/>
<keyword evidence="3 6" id="KW-0560">Oxidoreductase</keyword>
<feature type="signal peptide" evidence="4">
    <location>
        <begin position="1"/>
        <end position="21"/>
    </location>
</feature>
<evidence type="ECO:0000256" key="2">
    <source>
        <dbReference type="ARBA" id="ARBA00022827"/>
    </source>
</evidence>
<dbReference type="EC" id="1.5.99.12" evidence="6"/>
<reference evidence="6 7" key="1">
    <citation type="submission" date="2015-11" db="EMBL/GenBank/DDBJ databases">
        <title>Genomic analysis of 38 Legionella species identifies large and diverse effector repertoires.</title>
        <authorList>
            <person name="Burstein D."/>
            <person name="Amaro F."/>
            <person name="Zusman T."/>
            <person name="Lifshitz Z."/>
            <person name="Cohen O."/>
            <person name="Gilbert J.A."/>
            <person name="Pupko T."/>
            <person name="Shuman H.A."/>
            <person name="Segal G."/>
        </authorList>
    </citation>
    <scope>NUCLEOTIDE SEQUENCE [LARGE SCALE GENOMIC DNA]</scope>
    <source>
        <strain evidence="6 7">SE-32A-C8</strain>
    </source>
</reference>
<dbReference type="STRING" id="448.Lery_2569"/>
<dbReference type="EMBL" id="LNYA01000034">
    <property type="protein sequence ID" value="KTC94402.1"/>
    <property type="molecule type" value="Genomic_DNA"/>
</dbReference>
<dbReference type="PANTHER" id="PTHR43762">
    <property type="entry name" value="L-GULONOLACTONE OXIDASE"/>
    <property type="match status" value="1"/>
</dbReference>
<feature type="chain" id="PRO_5006912971" evidence="4">
    <location>
        <begin position="22"/>
        <end position="470"/>
    </location>
</feature>
<dbReference type="RefSeq" id="WP_131751057.1">
    <property type="nucleotide sequence ID" value="NZ_CAAAHY010000013.1"/>
</dbReference>
<keyword evidence="2" id="KW-0274">FAD</keyword>
<keyword evidence="4" id="KW-0732">Signal</keyword>
<dbReference type="SUPFAM" id="SSF55103">
    <property type="entry name" value="FAD-linked oxidases, C-terminal domain"/>
    <property type="match status" value="1"/>
</dbReference>
<keyword evidence="7" id="KW-1185">Reference proteome</keyword>
<dbReference type="PATRIC" id="fig|448.7.peg.2694"/>
<gene>
    <name evidence="6" type="ORF">Lery_2569</name>
</gene>
<dbReference type="InterPro" id="IPR010031">
    <property type="entry name" value="FAD_lactone_oxidase-like"/>
</dbReference>
<evidence type="ECO:0000256" key="4">
    <source>
        <dbReference type="SAM" id="SignalP"/>
    </source>
</evidence>
<evidence type="ECO:0000259" key="5">
    <source>
        <dbReference type="PROSITE" id="PS51387"/>
    </source>
</evidence>
<dbReference type="Pfam" id="PF01565">
    <property type="entry name" value="FAD_binding_4"/>
    <property type="match status" value="1"/>
</dbReference>
<dbReference type="Proteomes" id="UP000054773">
    <property type="component" value="Unassembled WGS sequence"/>
</dbReference>
<dbReference type="AlphaFoldDB" id="A0A0W0TFP7"/>
<evidence type="ECO:0000256" key="3">
    <source>
        <dbReference type="ARBA" id="ARBA00023002"/>
    </source>
</evidence>
<dbReference type="Gene3D" id="3.30.465.10">
    <property type="match status" value="1"/>
</dbReference>
<dbReference type="SUPFAM" id="SSF56176">
    <property type="entry name" value="FAD-binding/transporter-associated domain-like"/>
    <property type="match status" value="1"/>
</dbReference>
<dbReference type="Pfam" id="PF04030">
    <property type="entry name" value="ALO"/>
    <property type="match status" value="1"/>
</dbReference>
<evidence type="ECO:0000313" key="6">
    <source>
        <dbReference type="EMBL" id="KTC94402.1"/>
    </source>
</evidence>